<keyword evidence="7" id="KW-1185">Reference proteome</keyword>
<dbReference type="PANTHER" id="PTHR22683:SF41">
    <property type="entry name" value="DNA TRANSLOCASE FTSK"/>
    <property type="match status" value="1"/>
</dbReference>
<reference evidence="6 7" key="1">
    <citation type="submission" date="2019-02" db="EMBL/GenBank/DDBJ databases">
        <title>Draft genome sequences of novel Actinobacteria.</title>
        <authorList>
            <person name="Sahin N."/>
            <person name="Ay H."/>
            <person name="Saygin H."/>
        </authorList>
    </citation>
    <scope>NUCLEOTIDE SEQUENCE [LARGE SCALE GENOMIC DNA]</scope>
    <source>
        <strain evidence="6 7">JCM 30529</strain>
    </source>
</reference>
<dbReference type="Proteomes" id="UP000295626">
    <property type="component" value="Unassembled WGS sequence"/>
</dbReference>
<evidence type="ECO:0000256" key="1">
    <source>
        <dbReference type="ARBA" id="ARBA00022741"/>
    </source>
</evidence>
<dbReference type="Gene3D" id="3.40.50.300">
    <property type="entry name" value="P-loop containing nucleotide triphosphate hydrolases"/>
    <property type="match status" value="1"/>
</dbReference>
<dbReference type="EMBL" id="SMKE01000559">
    <property type="protein sequence ID" value="TDB90435.1"/>
    <property type="molecule type" value="Genomic_DNA"/>
</dbReference>
<accession>A0ABY2DEN8</accession>
<comment type="caution">
    <text evidence="6">The sequence shown here is derived from an EMBL/GenBank/DDBJ whole genome shotgun (WGS) entry which is preliminary data.</text>
</comment>
<gene>
    <name evidence="6" type="ORF">E1091_14215</name>
</gene>
<evidence type="ECO:0000259" key="5">
    <source>
        <dbReference type="PROSITE" id="PS50901"/>
    </source>
</evidence>
<dbReference type="SUPFAM" id="SSF52540">
    <property type="entry name" value="P-loop containing nucleoside triphosphate hydrolases"/>
    <property type="match status" value="1"/>
</dbReference>
<evidence type="ECO:0000313" key="6">
    <source>
        <dbReference type="EMBL" id="TDB90435.1"/>
    </source>
</evidence>
<organism evidence="6 7">
    <name type="scientific">Micromonospora fluostatini</name>
    <dbReference type="NCBI Taxonomy" id="1629071"/>
    <lineage>
        <taxon>Bacteria</taxon>
        <taxon>Bacillati</taxon>
        <taxon>Actinomycetota</taxon>
        <taxon>Actinomycetes</taxon>
        <taxon>Micromonosporales</taxon>
        <taxon>Micromonosporaceae</taxon>
        <taxon>Micromonospora</taxon>
    </lineage>
</organism>
<proteinExistence type="predicted"/>
<evidence type="ECO:0000256" key="2">
    <source>
        <dbReference type="ARBA" id="ARBA00022840"/>
    </source>
</evidence>
<dbReference type="InterPro" id="IPR002543">
    <property type="entry name" value="FtsK_dom"/>
</dbReference>
<dbReference type="InterPro" id="IPR027417">
    <property type="entry name" value="P-loop_NTPase"/>
</dbReference>
<evidence type="ECO:0000256" key="4">
    <source>
        <dbReference type="SAM" id="MobiDB-lite"/>
    </source>
</evidence>
<name>A0ABY2DEN8_9ACTN</name>
<keyword evidence="2 3" id="KW-0067">ATP-binding</keyword>
<dbReference type="PANTHER" id="PTHR22683">
    <property type="entry name" value="SPORULATION PROTEIN RELATED"/>
    <property type="match status" value="1"/>
</dbReference>
<keyword evidence="1 3" id="KW-0547">Nucleotide-binding</keyword>
<evidence type="ECO:0000313" key="7">
    <source>
        <dbReference type="Proteomes" id="UP000295626"/>
    </source>
</evidence>
<feature type="compositionally biased region" description="Low complexity" evidence="4">
    <location>
        <begin position="327"/>
        <end position="345"/>
    </location>
</feature>
<dbReference type="PROSITE" id="PS50901">
    <property type="entry name" value="FTSK"/>
    <property type="match status" value="1"/>
</dbReference>
<dbReference type="Pfam" id="PF01580">
    <property type="entry name" value="FtsK_SpoIIIE"/>
    <property type="match status" value="1"/>
</dbReference>
<dbReference type="InterPro" id="IPR050206">
    <property type="entry name" value="FtsK/SpoIIIE/SftA"/>
</dbReference>
<evidence type="ECO:0000256" key="3">
    <source>
        <dbReference type="PROSITE-ProRule" id="PRU00289"/>
    </source>
</evidence>
<feature type="domain" description="FtsK" evidence="5">
    <location>
        <begin position="82"/>
        <end position="264"/>
    </location>
</feature>
<sequence length="468" mass="50914">MPVRMEPGTPISELAGDRESLASALDVAPTAVRVIADPDSAQRGRVEVVPVDQLRTAKPWPGLSAPNESIAAPIELGVMEDGEPLLIWLPGDHAASRNAAHYLVVGMSGAGKTELLLTLAAEVLSRHDAELWFGDPRKGAQLPEWLRRGATRVATTEDEVEDMLDALHQDVARRAKWLGDRKFKQWTPEAGRQGLRYRVAVVDEAAQVSAGNRAITDLTEECRSVGISLLFGLQRASYDRFPTSARANIGGSLCLGVESADDADMALAERTLRAGAAPWEWKADRPGCLYAEVPGTDPTRWVLPGRTYLVDEDDRASAVAACRTVPPVAPATTPRPEEPPVVQQPADDEAQEERQLNRALNLAEPPDDIDPTQPIDIPADMPRLAFGQLRTPPMKTEEARAWMRDYLLRLHAAGTDTIAPSELGDVMEATGLTSSWIQSELRRLCSGPDALLQKPSRGVYKIRVPQPA</sequence>
<feature type="region of interest" description="Disordered" evidence="4">
    <location>
        <begin position="327"/>
        <end position="354"/>
    </location>
</feature>
<protein>
    <recommendedName>
        <fullName evidence="5">FtsK domain-containing protein</fullName>
    </recommendedName>
</protein>
<feature type="binding site" evidence="3">
    <location>
        <begin position="106"/>
        <end position="113"/>
    </location>
    <ligand>
        <name>ATP</name>
        <dbReference type="ChEBI" id="CHEBI:30616"/>
    </ligand>
</feature>